<dbReference type="GO" id="GO:0006508">
    <property type="term" value="P:proteolysis"/>
    <property type="evidence" value="ECO:0007669"/>
    <property type="project" value="InterPro"/>
</dbReference>
<dbReference type="EMBL" id="BQKI01000003">
    <property type="protein sequence ID" value="GJM91610.1"/>
    <property type="molecule type" value="Genomic_DNA"/>
</dbReference>
<dbReference type="Proteomes" id="UP001054889">
    <property type="component" value="Unassembled WGS sequence"/>
</dbReference>
<organism evidence="3 4">
    <name type="scientific">Eleusine coracana subsp. coracana</name>
    <dbReference type="NCBI Taxonomy" id="191504"/>
    <lineage>
        <taxon>Eukaryota</taxon>
        <taxon>Viridiplantae</taxon>
        <taxon>Streptophyta</taxon>
        <taxon>Embryophyta</taxon>
        <taxon>Tracheophyta</taxon>
        <taxon>Spermatophyta</taxon>
        <taxon>Magnoliopsida</taxon>
        <taxon>Liliopsida</taxon>
        <taxon>Poales</taxon>
        <taxon>Poaceae</taxon>
        <taxon>PACMAD clade</taxon>
        <taxon>Chloridoideae</taxon>
        <taxon>Cynodonteae</taxon>
        <taxon>Eleusininae</taxon>
        <taxon>Eleusine</taxon>
    </lineage>
</organism>
<sequence length="459" mass="50833">MTPPRPSSGEVWCWMFIILCCLSSSYSSSSSSGPVDQSNSSRVITHLPGFDGPLPFHLETGYVEVDKSNGVHLFYYFVRSERSPADDAIMLWLTGGPGCSVLTGLAYEIGPLSFDLNDAGELPKLVYRPDSWTKVSSIIFLDSPVGAGFSYSDTEQGYRSSDTKAVNQILIFLRKWFVEHPEFLSNPLYIAGDSYSGIEIGSEPSLNLKGYLVGNPVTDSHFDSPSKIPFVHGMGLISDEMFEVLEPLCTFASPHPYKPTVKLNSSVREMLQLQEYTSDAELHLSEISLQCRTAGYLMSRTWANNKSVREALGIHKGYIVGNPVTDSGFDSPSKIPFAHRMGLISDEMYECVKDICPNQILEPRCALTSPHPYKSKLKLNSSVGEMLQLQDYTTDAAPQLSEISLQCRTAGYLMSRTWANNGSVREALGIHKGGGHTAPEYMPRQCFAMFERWFSADPL</sequence>
<evidence type="ECO:0000313" key="4">
    <source>
        <dbReference type="Proteomes" id="UP001054889"/>
    </source>
</evidence>
<feature type="signal peptide" evidence="2">
    <location>
        <begin position="1"/>
        <end position="27"/>
    </location>
</feature>
<gene>
    <name evidence="3" type="primary">ga08002</name>
    <name evidence="3" type="ORF">PR202_ga08002</name>
</gene>
<dbReference type="GO" id="GO:0016747">
    <property type="term" value="F:acyltransferase activity, transferring groups other than amino-acyl groups"/>
    <property type="evidence" value="ECO:0007669"/>
    <property type="project" value="TreeGrafter"/>
</dbReference>
<dbReference type="GO" id="GO:0004185">
    <property type="term" value="F:serine-type carboxypeptidase activity"/>
    <property type="evidence" value="ECO:0007669"/>
    <property type="project" value="InterPro"/>
</dbReference>
<accession>A0AAV5C123</accession>
<reference evidence="3" key="2">
    <citation type="submission" date="2021-12" db="EMBL/GenBank/DDBJ databases">
        <title>Resequencing data analysis of finger millet.</title>
        <authorList>
            <person name="Hatakeyama M."/>
            <person name="Aluri S."/>
            <person name="Balachadran M.T."/>
            <person name="Sivarajan S.R."/>
            <person name="Poveda L."/>
            <person name="Shimizu-Inatsugi R."/>
            <person name="Schlapbach R."/>
            <person name="Sreeman S.M."/>
            <person name="Shimizu K.K."/>
        </authorList>
    </citation>
    <scope>NUCLEOTIDE SEQUENCE</scope>
</reference>
<reference evidence="3" key="1">
    <citation type="journal article" date="2018" name="DNA Res.">
        <title>Multiple hybrid de novo genome assembly of finger millet, an orphan allotetraploid crop.</title>
        <authorList>
            <person name="Hatakeyama M."/>
            <person name="Aluri S."/>
            <person name="Balachadran M.T."/>
            <person name="Sivarajan S.R."/>
            <person name="Patrignani A."/>
            <person name="Gruter S."/>
            <person name="Poveda L."/>
            <person name="Shimizu-Inatsugi R."/>
            <person name="Baeten J."/>
            <person name="Francoijs K.J."/>
            <person name="Nataraja K.N."/>
            <person name="Reddy Y.A.N."/>
            <person name="Phadnis S."/>
            <person name="Ravikumar R.L."/>
            <person name="Schlapbach R."/>
            <person name="Sreeman S.M."/>
            <person name="Shimizu K.K."/>
        </authorList>
    </citation>
    <scope>NUCLEOTIDE SEQUENCE</scope>
</reference>
<proteinExistence type="inferred from homology"/>
<dbReference type="AlphaFoldDB" id="A0AAV5C123"/>
<evidence type="ECO:0000256" key="2">
    <source>
        <dbReference type="SAM" id="SignalP"/>
    </source>
</evidence>
<dbReference type="PANTHER" id="PTHR11802:SF29">
    <property type="entry name" value="SERINE CARBOXYPEPTIDASE-LIKE 19"/>
    <property type="match status" value="1"/>
</dbReference>
<keyword evidence="4" id="KW-1185">Reference proteome</keyword>
<dbReference type="Gene3D" id="3.40.50.1820">
    <property type="entry name" value="alpha/beta hydrolase"/>
    <property type="match status" value="2"/>
</dbReference>
<comment type="caution">
    <text evidence="3">The sequence shown here is derived from an EMBL/GenBank/DDBJ whole genome shotgun (WGS) entry which is preliminary data.</text>
</comment>
<comment type="similarity">
    <text evidence="1">Belongs to the peptidase S10 family.</text>
</comment>
<keyword evidence="2" id="KW-0732">Signal</keyword>
<dbReference type="InterPro" id="IPR029058">
    <property type="entry name" value="AB_hydrolase_fold"/>
</dbReference>
<feature type="chain" id="PRO_5043495529" evidence="2">
    <location>
        <begin position="28"/>
        <end position="459"/>
    </location>
</feature>
<dbReference type="PRINTS" id="PR00724">
    <property type="entry name" value="CRBOXYPTASEC"/>
</dbReference>
<dbReference type="SUPFAM" id="SSF53474">
    <property type="entry name" value="alpha/beta-Hydrolases"/>
    <property type="match status" value="2"/>
</dbReference>
<protein>
    <submittedName>
        <fullName evidence="3">Uncharacterized protein</fullName>
    </submittedName>
</protein>
<evidence type="ECO:0000256" key="1">
    <source>
        <dbReference type="ARBA" id="ARBA00009431"/>
    </source>
</evidence>
<dbReference type="FunFam" id="3.40.50.1820:FF:000072">
    <property type="entry name" value="Serine carboxypeptidase-like 19"/>
    <property type="match status" value="1"/>
</dbReference>
<dbReference type="Pfam" id="PF00450">
    <property type="entry name" value="Peptidase_S10"/>
    <property type="match status" value="2"/>
</dbReference>
<dbReference type="PANTHER" id="PTHR11802">
    <property type="entry name" value="SERINE PROTEASE FAMILY S10 SERINE CARBOXYPEPTIDASE"/>
    <property type="match status" value="1"/>
</dbReference>
<dbReference type="InterPro" id="IPR001563">
    <property type="entry name" value="Peptidase_S10"/>
</dbReference>
<evidence type="ECO:0000313" key="3">
    <source>
        <dbReference type="EMBL" id="GJM91610.1"/>
    </source>
</evidence>
<dbReference type="GO" id="GO:0019748">
    <property type="term" value="P:secondary metabolic process"/>
    <property type="evidence" value="ECO:0007669"/>
    <property type="project" value="TreeGrafter"/>
</dbReference>
<name>A0AAV5C123_ELECO</name>